<feature type="compositionally biased region" description="Polar residues" evidence="1">
    <location>
        <begin position="26"/>
        <end position="37"/>
    </location>
</feature>
<reference evidence="3" key="1">
    <citation type="submission" date="2021-03" db="EMBL/GenBank/DDBJ databases">
        <authorList>
            <person name="Tagirdzhanova G."/>
        </authorList>
    </citation>
    <scope>NUCLEOTIDE SEQUENCE</scope>
</reference>
<dbReference type="InterPro" id="IPR025124">
    <property type="entry name" value="Gag1-like_clamp"/>
</dbReference>
<gene>
    <name evidence="3" type="ORF">HETSPECPRED_005042</name>
</gene>
<feature type="compositionally biased region" description="Polar residues" evidence="1">
    <location>
        <begin position="1"/>
        <end position="16"/>
    </location>
</feature>
<dbReference type="Pfam" id="PF13259">
    <property type="entry name" value="clamp_Gag1-like"/>
    <property type="match status" value="1"/>
</dbReference>
<protein>
    <recommendedName>
        <fullName evidence="2">Gag1-like clamp domain-containing protein</fullName>
    </recommendedName>
</protein>
<feature type="region of interest" description="Disordered" evidence="1">
    <location>
        <begin position="1"/>
        <end position="119"/>
    </location>
</feature>
<dbReference type="Proteomes" id="UP000664521">
    <property type="component" value="Unassembled WGS sequence"/>
</dbReference>
<organism evidence="3 4">
    <name type="scientific">Heterodermia speciosa</name>
    <dbReference type="NCBI Taxonomy" id="116794"/>
    <lineage>
        <taxon>Eukaryota</taxon>
        <taxon>Fungi</taxon>
        <taxon>Dikarya</taxon>
        <taxon>Ascomycota</taxon>
        <taxon>Pezizomycotina</taxon>
        <taxon>Lecanoromycetes</taxon>
        <taxon>OSLEUM clade</taxon>
        <taxon>Lecanoromycetidae</taxon>
        <taxon>Caliciales</taxon>
        <taxon>Physciaceae</taxon>
        <taxon>Heterodermia</taxon>
    </lineage>
</organism>
<feature type="region of interest" description="Disordered" evidence="1">
    <location>
        <begin position="292"/>
        <end position="327"/>
    </location>
</feature>
<feature type="compositionally biased region" description="Low complexity" evidence="1">
    <location>
        <begin position="189"/>
        <end position="202"/>
    </location>
</feature>
<evidence type="ECO:0000313" key="3">
    <source>
        <dbReference type="EMBL" id="CAF9922334.1"/>
    </source>
</evidence>
<feature type="domain" description="Gag1-like clamp" evidence="2">
    <location>
        <begin position="111"/>
        <end position="295"/>
    </location>
</feature>
<evidence type="ECO:0000313" key="4">
    <source>
        <dbReference type="Proteomes" id="UP000664521"/>
    </source>
</evidence>
<keyword evidence="4" id="KW-1185">Reference proteome</keyword>
<sequence length="349" mass="37518">MSHSPNSPTSAFSATSPVRDPVARSLPSSKPVPNQQSRRLKKTENDNAIRAAKAQIRENVREDWAWPSADSEPLKPRFSSVEIQWRERDSDSSLSPSPGPQDQELSPSADPYKFDSPDSLLDIKSTRKRKRDHALQQELEYNTGLCTFMRRRDAWTGAMPVPQSPLESAAEYESSDSVGTGAGSDDSDLSSSSITSSDVSTTCHAGRATFMPGRDLLTARSAPQEPNVLGPPVLVPLPPPLLPPTNPIRAAISPATYSSIYSKIVVQGLSPTIPVNLKDVVCAMVDGWKRDGEWPPKDSEGQVYQGKGGAANGNTGTPGDGIGRAFAKRGVGRMKRALGLEREGENGDG</sequence>
<dbReference type="OrthoDB" id="5422958at2759"/>
<evidence type="ECO:0000256" key="1">
    <source>
        <dbReference type="SAM" id="MobiDB-lite"/>
    </source>
</evidence>
<dbReference type="AlphaFoldDB" id="A0A8H3FF24"/>
<feature type="compositionally biased region" description="Low complexity" evidence="1">
    <location>
        <begin position="92"/>
        <end position="102"/>
    </location>
</feature>
<dbReference type="PANTHER" id="PTHR28065">
    <property type="entry name" value="FREQUENIN"/>
    <property type="match status" value="1"/>
</dbReference>
<dbReference type="EMBL" id="CAJPDS010000030">
    <property type="protein sequence ID" value="CAF9922334.1"/>
    <property type="molecule type" value="Genomic_DNA"/>
</dbReference>
<feature type="compositionally biased region" description="Basic and acidic residues" evidence="1">
    <location>
        <begin position="55"/>
        <end position="64"/>
    </location>
</feature>
<name>A0A8H3FF24_9LECA</name>
<comment type="caution">
    <text evidence="3">The sequence shown here is derived from an EMBL/GenBank/DDBJ whole genome shotgun (WGS) entry which is preliminary data.</text>
</comment>
<dbReference type="InterPro" id="IPR053274">
    <property type="entry name" value="Fluconazole_resistance"/>
</dbReference>
<proteinExistence type="predicted"/>
<evidence type="ECO:0000259" key="2">
    <source>
        <dbReference type="Pfam" id="PF13259"/>
    </source>
</evidence>
<feature type="region of interest" description="Disordered" evidence="1">
    <location>
        <begin position="159"/>
        <end position="202"/>
    </location>
</feature>
<dbReference type="PANTHER" id="PTHR28065:SF1">
    <property type="entry name" value="DUF4050 DOMAIN-CONTAINING PROTEIN"/>
    <property type="match status" value="1"/>
</dbReference>
<feature type="compositionally biased region" description="Gly residues" evidence="1">
    <location>
        <begin position="306"/>
        <end position="322"/>
    </location>
</feature>
<accession>A0A8H3FF24</accession>